<dbReference type="EMBL" id="VHIR01000011">
    <property type="protein sequence ID" value="TQE43167.1"/>
    <property type="molecule type" value="Genomic_DNA"/>
</dbReference>
<organism evidence="2 3">
    <name type="scientific">Corynebacterium phoceense</name>
    <dbReference type="NCBI Taxonomy" id="1686286"/>
    <lineage>
        <taxon>Bacteria</taxon>
        <taxon>Bacillati</taxon>
        <taxon>Actinomycetota</taxon>
        <taxon>Actinomycetes</taxon>
        <taxon>Mycobacteriales</taxon>
        <taxon>Corynebacteriaceae</taxon>
        <taxon>Corynebacterium</taxon>
    </lineage>
</organism>
<dbReference type="PROSITE" id="PS51186">
    <property type="entry name" value="GNAT"/>
    <property type="match status" value="1"/>
</dbReference>
<evidence type="ECO:0000259" key="1">
    <source>
        <dbReference type="PROSITE" id="PS51186"/>
    </source>
</evidence>
<comment type="caution">
    <text evidence="2">The sequence shown here is derived from an EMBL/GenBank/DDBJ whole genome shotgun (WGS) entry which is preliminary data.</text>
</comment>
<dbReference type="InterPro" id="IPR016181">
    <property type="entry name" value="Acyl_CoA_acyltransferase"/>
</dbReference>
<dbReference type="CDD" id="cd04301">
    <property type="entry name" value="NAT_SF"/>
    <property type="match status" value="1"/>
</dbReference>
<dbReference type="GO" id="GO:0016747">
    <property type="term" value="F:acyltransferase activity, transferring groups other than amino-acyl groups"/>
    <property type="evidence" value="ECO:0007669"/>
    <property type="project" value="InterPro"/>
</dbReference>
<dbReference type="Proteomes" id="UP000318080">
    <property type="component" value="Unassembled WGS sequence"/>
</dbReference>
<keyword evidence="2" id="KW-0808">Transferase</keyword>
<evidence type="ECO:0000313" key="3">
    <source>
        <dbReference type="Proteomes" id="UP000318080"/>
    </source>
</evidence>
<dbReference type="Pfam" id="PF00583">
    <property type="entry name" value="Acetyltransf_1"/>
    <property type="match status" value="1"/>
</dbReference>
<sequence>MNIRAVTESDIPGAAAVLAAAFAHDPSFGRVIGNLENPEEALDALFRAQLRTQYIPRGVADICEDEDGEVLGVALWERPGTTFGAGSYLRLASELARVFGTGLVKLAVSEAQAAKYHPEFPHWYLYTLVVAPGAQGQGIGSQLLEHGLTRAGDDAVYLEATTQGSARLYTRLGFVPLGEIPSKDAGPNELAMWKPPVV</sequence>
<accession>A0A540R696</accession>
<proteinExistence type="predicted"/>
<dbReference type="STRING" id="1686286.GCA_900092335_01638"/>
<dbReference type="Gene3D" id="3.40.630.30">
    <property type="match status" value="1"/>
</dbReference>
<keyword evidence="3" id="KW-1185">Reference proteome</keyword>
<dbReference type="RefSeq" id="WP_141629021.1">
    <property type="nucleotide sequence ID" value="NZ_JANIKL010000015.1"/>
</dbReference>
<dbReference type="SUPFAM" id="SSF55729">
    <property type="entry name" value="Acyl-CoA N-acyltransferases (Nat)"/>
    <property type="match status" value="1"/>
</dbReference>
<dbReference type="PANTHER" id="PTHR42791">
    <property type="entry name" value="GNAT FAMILY ACETYLTRANSFERASE"/>
    <property type="match status" value="1"/>
</dbReference>
<reference evidence="2 3" key="1">
    <citation type="submission" date="2019-06" db="EMBL/GenBank/DDBJ databases">
        <title>Draft genome of C. phoceense Strain 272.</title>
        <authorList>
            <person name="Pacheco L.G.C."/>
            <person name="Barberis C.M."/>
            <person name="Almuzara M.N."/>
            <person name="Traglia G.M."/>
            <person name="Santos C.S."/>
            <person name="Rocha D.J.P.G."/>
            <person name="Aguiar E.R.G.R."/>
            <person name="Vay C.A."/>
        </authorList>
    </citation>
    <scope>NUCLEOTIDE SEQUENCE [LARGE SCALE GENOMIC DNA]</scope>
    <source>
        <strain evidence="2 3">272</strain>
    </source>
</reference>
<evidence type="ECO:0000313" key="2">
    <source>
        <dbReference type="EMBL" id="TQE43167.1"/>
    </source>
</evidence>
<gene>
    <name evidence="2" type="ORF">EJK80_08305</name>
</gene>
<dbReference type="InterPro" id="IPR000182">
    <property type="entry name" value="GNAT_dom"/>
</dbReference>
<feature type="domain" description="N-acetyltransferase" evidence="1">
    <location>
        <begin position="1"/>
        <end position="197"/>
    </location>
</feature>
<protein>
    <submittedName>
        <fullName evidence="2">GNAT family N-acetyltransferase</fullName>
    </submittedName>
</protein>
<dbReference type="PANTHER" id="PTHR42791:SF1">
    <property type="entry name" value="N-ACETYLTRANSFERASE DOMAIN-CONTAINING PROTEIN"/>
    <property type="match status" value="1"/>
</dbReference>
<dbReference type="AlphaFoldDB" id="A0A540R696"/>
<dbReference type="InterPro" id="IPR052523">
    <property type="entry name" value="Trichothecene_AcTrans"/>
</dbReference>
<name>A0A540R696_9CORY</name>